<evidence type="ECO:0000313" key="3">
    <source>
        <dbReference type="Proteomes" id="UP000324832"/>
    </source>
</evidence>
<gene>
    <name evidence="2" type="ORF">LSINAPIS_LOCUS3918</name>
</gene>
<evidence type="ECO:0000256" key="1">
    <source>
        <dbReference type="SAM" id="MobiDB-lite"/>
    </source>
</evidence>
<evidence type="ECO:0000313" key="2">
    <source>
        <dbReference type="EMBL" id="VVC91190.1"/>
    </source>
</evidence>
<organism evidence="2 3">
    <name type="scientific">Leptidea sinapis</name>
    <dbReference type="NCBI Taxonomy" id="189913"/>
    <lineage>
        <taxon>Eukaryota</taxon>
        <taxon>Metazoa</taxon>
        <taxon>Ecdysozoa</taxon>
        <taxon>Arthropoda</taxon>
        <taxon>Hexapoda</taxon>
        <taxon>Insecta</taxon>
        <taxon>Pterygota</taxon>
        <taxon>Neoptera</taxon>
        <taxon>Endopterygota</taxon>
        <taxon>Lepidoptera</taxon>
        <taxon>Glossata</taxon>
        <taxon>Ditrysia</taxon>
        <taxon>Papilionoidea</taxon>
        <taxon>Pieridae</taxon>
        <taxon>Dismorphiinae</taxon>
        <taxon>Leptidea</taxon>
    </lineage>
</organism>
<reference evidence="2 3" key="1">
    <citation type="submission" date="2017-07" db="EMBL/GenBank/DDBJ databases">
        <authorList>
            <person name="Talla V."/>
            <person name="Backstrom N."/>
        </authorList>
    </citation>
    <scope>NUCLEOTIDE SEQUENCE [LARGE SCALE GENOMIC DNA]</scope>
</reference>
<sequence length="58" mass="6195">MARSEASSGGSGSAPAQDGRLVAPRRMRYCARSLGGKAGQISPKTLQTVFNNFLRKRV</sequence>
<name>A0A5E4PYT5_9NEOP</name>
<keyword evidence="3" id="KW-1185">Reference proteome</keyword>
<feature type="compositionally biased region" description="Low complexity" evidence="1">
    <location>
        <begin position="1"/>
        <end position="19"/>
    </location>
</feature>
<feature type="region of interest" description="Disordered" evidence="1">
    <location>
        <begin position="1"/>
        <end position="21"/>
    </location>
</feature>
<dbReference type="AlphaFoldDB" id="A0A5E4PYT5"/>
<protein>
    <submittedName>
        <fullName evidence="2">Uncharacterized protein</fullName>
    </submittedName>
</protein>
<accession>A0A5E4PYT5</accession>
<dbReference type="EMBL" id="FZQP02001003">
    <property type="protein sequence ID" value="VVC91190.1"/>
    <property type="molecule type" value="Genomic_DNA"/>
</dbReference>
<dbReference type="Proteomes" id="UP000324832">
    <property type="component" value="Unassembled WGS sequence"/>
</dbReference>
<proteinExistence type="predicted"/>